<dbReference type="Gene3D" id="1.10.357.10">
    <property type="entry name" value="Tetracycline Repressor, domain 2"/>
    <property type="match status" value="1"/>
</dbReference>
<evidence type="ECO:0000256" key="4">
    <source>
        <dbReference type="PROSITE-ProRule" id="PRU00335"/>
    </source>
</evidence>
<dbReference type="SUPFAM" id="SSF46689">
    <property type="entry name" value="Homeodomain-like"/>
    <property type="match status" value="1"/>
</dbReference>
<dbReference type="PROSITE" id="PS50977">
    <property type="entry name" value="HTH_TETR_2"/>
    <property type="match status" value="1"/>
</dbReference>
<dbReference type="RefSeq" id="WP_344338689.1">
    <property type="nucleotide sequence ID" value="NZ_BAAAPZ010000019.1"/>
</dbReference>
<sequence length="213" mass="24245">MKQRKDPDELGAKGMRTRTRLIRAAQRVFERRGFLGTTLAEVTEEAGVASGTLYTYFTNREELLAALIEDAYAQSVVPAHSRPVDEGEPVERIRAGNLEYVRAFRANRGLNKILEEARHYDERIEANRLRRGEAFFRRNAETIRAMQADGRVPGSVDPDFTARSLGLMVSRHCYHVYVNPGDPQYDSEEGAERFAEQLTLLWLRALGLKEEDS</sequence>
<keyword evidence="7" id="KW-1185">Reference proteome</keyword>
<dbReference type="SUPFAM" id="SSF48498">
    <property type="entry name" value="Tetracyclin repressor-like, C-terminal domain"/>
    <property type="match status" value="1"/>
</dbReference>
<keyword evidence="3" id="KW-0804">Transcription</keyword>
<proteinExistence type="predicted"/>
<dbReference type="Proteomes" id="UP001500984">
    <property type="component" value="Unassembled WGS sequence"/>
</dbReference>
<dbReference type="InterPro" id="IPR001647">
    <property type="entry name" value="HTH_TetR"/>
</dbReference>
<keyword evidence="1" id="KW-0805">Transcription regulation</keyword>
<dbReference type="PRINTS" id="PR00455">
    <property type="entry name" value="HTHTETR"/>
</dbReference>
<feature type="domain" description="HTH tetR-type" evidence="5">
    <location>
        <begin position="15"/>
        <end position="75"/>
    </location>
</feature>
<organism evidence="6 7">
    <name type="scientific">Brevibacterium salitolerans</name>
    <dbReference type="NCBI Taxonomy" id="1403566"/>
    <lineage>
        <taxon>Bacteria</taxon>
        <taxon>Bacillati</taxon>
        <taxon>Actinomycetota</taxon>
        <taxon>Actinomycetes</taxon>
        <taxon>Micrococcales</taxon>
        <taxon>Brevibacteriaceae</taxon>
        <taxon>Brevibacterium</taxon>
    </lineage>
</organism>
<dbReference type="PANTHER" id="PTHR30055">
    <property type="entry name" value="HTH-TYPE TRANSCRIPTIONAL REGULATOR RUTR"/>
    <property type="match status" value="1"/>
</dbReference>
<dbReference type="PANTHER" id="PTHR30055:SF234">
    <property type="entry name" value="HTH-TYPE TRANSCRIPTIONAL REGULATOR BETI"/>
    <property type="match status" value="1"/>
</dbReference>
<name>A0ABN2X901_9MICO</name>
<comment type="caution">
    <text evidence="6">The sequence shown here is derived from an EMBL/GenBank/DDBJ whole genome shotgun (WGS) entry which is preliminary data.</text>
</comment>
<dbReference type="EMBL" id="BAAAPZ010000019">
    <property type="protein sequence ID" value="GAA2106801.1"/>
    <property type="molecule type" value="Genomic_DNA"/>
</dbReference>
<dbReference type="InterPro" id="IPR050109">
    <property type="entry name" value="HTH-type_TetR-like_transc_reg"/>
</dbReference>
<protein>
    <recommendedName>
        <fullName evidence="5">HTH tetR-type domain-containing protein</fullName>
    </recommendedName>
</protein>
<gene>
    <name evidence="6" type="ORF">GCM10009823_33230</name>
</gene>
<evidence type="ECO:0000256" key="3">
    <source>
        <dbReference type="ARBA" id="ARBA00023163"/>
    </source>
</evidence>
<evidence type="ECO:0000259" key="5">
    <source>
        <dbReference type="PROSITE" id="PS50977"/>
    </source>
</evidence>
<evidence type="ECO:0000313" key="7">
    <source>
        <dbReference type="Proteomes" id="UP001500984"/>
    </source>
</evidence>
<evidence type="ECO:0000313" key="6">
    <source>
        <dbReference type="EMBL" id="GAA2106801.1"/>
    </source>
</evidence>
<keyword evidence="2 4" id="KW-0238">DNA-binding</keyword>
<evidence type="ECO:0000256" key="1">
    <source>
        <dbReference type="ARBA" id="ARBA00023015"/>
    </source>
</evidence>
<feature type="DNA-binding region" description="H-T-H motif" evidence="4">
    <location>
        <begin position="38"/>
        <end position="57"/>
    </location>
</feature>
<dbReference type="InterPro" id="IPR036271">
    <property type="entry name" value="Tet_transcr_reg_TetR-rel_C_sf"/>
</dbReference>
<accession>A0ABN2X901</accession>
<dbReference type="InterPro" id="IPR009057">
    <property type="entry name" value="Homeodomain-like_sf"/>
</dbReference>
<reference evidence="6 7" key="1">
    <citation type="journal article" date="2019" name="Int. J. Syst. Evol. Microbiol.">
        <title>The Global Catalogue of Microorganisms (GCM) 10K type strain sequencing project: providing services to taxonomists for standard genome sequencing and annotation.</title>
        <authorList>
            <consortium name="The Broad Institute Genomics Platform"/>
            <consortium name="The Broad Institute Genome Sequencing Center for Infectious Disease"/>
            <person name="Wu L."/>
            <person name="Ma J."/>
        </authorList>
    </citation>
    <scope>NUCLEOTIDE SEQUENCE [LARGE SCALE GENOMIC DNA]</scope>
    <source>
        <strain evidence="6 7">JCM 15900</strain>
    </source>
</reference>
<dbReference type="Pfam" id="PF00440">
    <property type="entry name" value="TetR_N"/>
    <property type="match status" value="1"/>
</dbReference>
<evidence type="ECO:0000256" key="2">
    <source>
        <dbReference type="ARBA" id="ARBA00023125"/>
    </source>
</evidence>
<dbReference type="Gene3D" id="1.10.10.60">
    <property type="entry name" value="Homeodomain-like"/>
    <property type="match status" value="1"/>
</dbReference>